<keyword evidence="2" id="KW-1185">Reference proteome</keyword>
<evidence type="ECO:0000313" key="1">
    <source>
        <dbReference type="EMBL" id="CAB5494720.1"/>
    </source>
</evidence>
<proteinExistence type="predicted"/>
<organism evidence="1 2">
    <name type="scientific">Bathymodiolus azoricus thioautotrophic gill symbiont</name>
    <dbReference type="NCBI Taxonomy" id="235205"/>
    <lineage>
        <taxon>Bacteria</taxon>
        <taxon>Pseudomonadati</taxon>
        <taxon>Pseudomonadota</taxon>
        <taxon>Gammaproteobacteria</taxon>
        <taxon>sulfur-oxidizing symbionts</taxon>
    </lineage>
</organism>
<dbReference type="EMBL" id="CAESAP020000032">
    <property type="protein sequence ID" value="CAB5494720.1"/>
    <property type="molecule type" value="Genomic_DNA"/>
</dbReference>
<accession>A0ACA8ZNQ4</accession>
<evidence type="ECO:0000313" key="2">
    <source>
        <dbReference type="Proteomes" id="UP000635628"/>
    </source>
</evidence>
<comment type="caution">
    <text evidence="1">The sequence shown here is derived from an EMBL/GenBank/DDBJ whole genome shotgun (WGS) entry which is preliminary data.</text>
</comment>
<name>A0ACA8ZNQ4_9GAMM</name>
<gene>
    <name evidence="1" type="ORF">AZO1586R_112</name>
</gene>
<reference evidence="1" key="1">
    <citation type="submission" date="2020-05" db="EMBL/GenBank/DDBJ databases">
        <authorList>
            <person name="Petersen J."/>
            <person name="Sayavedra L."/>
        </authorList>
    </citation>
    <scope>NUCLEOTIDE SEQUENCE</scope>
    <source>
        <strain evidence="1">B azoricus SOX Menez Gwen</strain>
    </source>
</reference>
<dbReference type="Proteomes" id="UP000635628">
    <property type="component" value="Unassembled WGS sequence"/>
</dbReference>
<protein>
    <submittedName>
        <fullName evidence="1">Uncharacterized protein</fullName>
    </submittedName>
</protein>
<sequence length="41" mass="4777">MEKPNFCPIGDFLKPYPSRTKARFTRLKAARCRRKNHQVGG</sequence>